<sequence>MISIDSGILFYFFKKNFHLGLVVILRFV</sequence>
<accession>A0A2P2NK41</accession>
<proteinExistence type="predicted"/>
<name>A0A2P2NK41_RHIMU</name>
<dbReference type="EMBL" id="GGEC01062321">
    <property type="protein sequence ID" value="MBX42805.1"/>
    <property type="molecule type" value="Transcribed_RNA"/>
</dbReference>
<reference evidence="1" key="1">
    <citation type="submission" date="2018-02" db="EMBL/GenBank/DDBJ databases">
        <title>Rhizophora mucronata_Transcriptome.</title>
        <authorList>
            <person name="Meera S.P."/>
            <person name="Sreeshan A."/>
            <person name="Augustine A."/>
        </authorList>
    </citation>
    <scope>NUCLEOTIDE SEQUENCE</scope>
    <source>
        <tissue evidence="1">Leaf</tissue>
    </source>
</reference>
<organism evidence="1">
    <name type="scientific">Rhizophora mucronata</name>
    <name type="common">Asiatic mangrove</name>
    <dbReference type="NCBI Taxonomy" id="61149"/>
    <lineage>
        <taxon>Eukaryota</taxon>
        <taxon>Viridiplantae</taxon>
        <taxon>Streptophyta</taxon>
        <taxon>Embryophyta</taxon>
        <taxon>Tracheophyta</taxon>
        <taxon>Spermatophyta</taxon>
        <taxon>Magnoliopsida</taxon>
        <taxon>eudicotyledons</taxon>
        <taxon>Gunneridae</taxon>
        <taxon>Pentapetalae</taxon>
        <taxon>rosids</taxon>
        <taxon>fabids</taxon>
        <taxon>Malpighiales</taxon>
        <taxon>Rhizophoraceae</taxon>
        <taxon>Rhizophora</taxon>
    </lineage>
</organism>
<evidence type="ECO:0000313" key="1">
    <source>
        <dbReference type="EMBL" id="MBX42805.1"/>
    </source>
</evidence>
<dbReference type="AlphaFoldDB" id="A0A2P2NK41"/>
<protein>
    <submittedName>
        <fullName evidence="1">Uncharacterized protein</fullName>
    </submittedName>
</protein>